<feature type="compositionally biased region" description="Basic and acidic residues" evidence="1">
    <location>
        <begin position="208"/>
        <end position="225"/>
    </location>
</feature>
<dbReference type="AlphaFoldDB" id="A0A0N5BSW6"/>
<feature type="region of interest" description="Disordered" evidence="1">
    <location>
        <begin position="15"/>
        <end position="284"/>
    </location>
</feature>
<reference evidence="3" key="1">
    <citation type="submission" date="2017-02" db="UniProtKB">
        <authorList>
            <consortium name="WormBaseParasite"/>
        </authorList>
    </citation>
    <scope>IDENTIFICATION</scope>
</reference>
<organism evidence="2 3">
    <name type="scientific">Strongyloides papillosus</name>
    <name type="common">Intestinal threadworm</name>
    <dbReference type="NCBI Taxonomy" id="174720"/>
    <lineage>
        <taxon>Eukaryota</taxon>
        <taxon>Metazoa</taxon>
        <taxon>Ecdysozoa</taxon>
        <taxon>Nematoda</taxon>
        <taxon>Chromadorea</taxon>
        <taxon>Rhabditida</taxon>
        <taxon>Tylenchina</taxon>
        <taxon>Panagrolaimomorpha</taxon>
        <taxon>Strongyloidoidea</taxon>
        <taxon>Strongyloididae</taxon>
        <taxon>Strongyloides</taxon>
    </lineage>
</organism>
<keyword evidence="2" id="KW-1185">Reference proteome</keyword>
<proteinExistence type="predicted"/>
<evidence type="ECO:0000313" key="2">
    <source>
        <dbReference type="Proteomes" id="UP000046392"/>
    </source>
</evidence>
<protein>
    <submittedName>
        <fullName evidence="3">BLVR domain-containing protein</fullName>
    </submittedName>
</protein>
<feature type="compositionally biased region" description="Low complexity" evidence="1">
    <location>
        <begin position="407"/>
        <end position="420"/>
    </location>
</feature>
<feature type="compositionally biased region" description="Polar residues" evidence="1">
    <location>
        <begin position="164"/>
        <end position="174"/>
    </location>
</feature>
<feature type="compositionally biased region" description="Basic residues" evidence="1">
    <location>
        <begin position="27"/>
        <end position="38"/>
    </location>
</feature>
<evidence type="ECO:0000256" key="1">
    <source>
        <dbReference type="SAM" id="MobiDB-lite"/>
    </source>
</evidence>
<feature type="compositionally biased region" description="Basic residues" evidence="1">
    <location>
        <begin position="92"/>
        <end position="101"/>
    </location>
</feature>
<dbReference type="WBParaSite" id="SPAL_0000895700.1">
    <property type="protein sequence ID" value="SPAL_0000895700.1"/>
    <property type="gene ID" value="SPAL_0000895700"/>
</dbReference>
<feature type="compositionally biased region" description="Polar residues" evidence="1">
    <location>
        <begin position="392"/>
        <end position="406"/>
    </location>
</feature>
<sequence>MDNVGGIEDLIMKCAPNVIDESNAKPKNGKKRKKHNKKGDKQDKSKDDDYDYIFIDDKELDNVADPGEDDSKKDNKEKENDIEKDNEELKERRGKRNKKKVKNNDKTVEKDNENDDAKSSNVSPNIKISHENRRKILTSTTKQSHSDGEDVIKTKKKEAKGNDGPTQIKRSSSVDVADKKEEIGMRGNSNFNKKVKRKSNDGNNINESKQDEDNDKTKRNNDNEKKKAKNNGKILDKKGKTKCKTLRKRSRLNENEDGKKVDGESNVAESLGTESKSNFKSPKNVSMEVKVKKNVGIKKTPSTNKLKENVSTEVTNKKNDGKANKSIGGTETLKLKESKLLEGTASKLDDKIEVSKSGTIKKMASVGDGASTSVVMKKTVTKANKKEKNTNPVTGNEVSLSLPNTPNSKVIKSSKSIINK</sequence>
<feature type="compositionally biased region" description="Basic residues" evidence="1">
    <location>
        <begin position="239"/>
        <end position="250"/>
    </location>
</feature>
<name>A0A0N5BSW6_STREA</name>
<feature type="region of interest" description="Disordered" evidence="1">
    <location>
        <begin position="296"/>
        <end position="331"/>
    </location>
</feature>
<feature type="compositionally biased region" description="Basic and acidic residues" evidence="1">
    <location>
        <begin position="251"/>
        <end position="263"/>
    </location>
</feature>
<accession>A0A0N5BSW6</accession>
<feature type="compositionally biased region" description="Basic and acidic residues" evidence="1">
    <location>
        <begin position="69"/>
        <end position="91"/>
    </location>
</feature>
<evidence type="ECO:0000313" key="3">
    <source>
        <dbReference type="WBParaSite" id="SPAL_0000895700.1"/>
    </source>
</evidence>
<feature type="compositionally biased region" description="Basic and acidic residues" evidence="1">
    <location>
        <begin position="144"/>
        <end position="153"/>
    </location>
</feature>
<feature type="compositionally biased region" description="Basic and acidic residues" evidence="1">
    <location>
        <begin position="102"/>
        <end position="118"/>
    </location>
</feature>
<dbReference type="Proteomes" id="UP000046392">
    <property type="component" value="Unplaced"/>
</dbReference>
<feature type="region of interest" description="Disordered" evidence="1">
    <location>
        <begin position="380"/>
        <end position="420"/>
    </location>
</feature>
<feature type="compositionally biased region" description="Polar residues" evidence="1">
    <location>
        <begin position="272"/>
        <end position="284"/>
    </location>
</feature>
<feature type="compositionally biased region" description="Basic and acidic residues" evidence="1">
    <location>
        <begin position="305"/>
        <end position="323"/>
    </location>
</feature>